<proteinExistence type="inferred from homology"/>
<dbReference type="GO" id="GO:0005789">
    <property type="term" value="C:endoplasmic reticulum membrane"/>
    <property type="evidence" value="ECO:0007669"/>
    <property type="project" value="UniProtKB-SubCell"/>
</dbReference>
<keyword evidence="8" id="KW-0492">Microsome</keyword>
<evidence type="ECO:0000256" key="5">
    <source>
        <dbReference type="ARBA" id="ARBA00022617"/>
    </source>
</evidence>
<accession>A0A1S3HYF0</accession>
<dbReference type="Proteomes" id="UP000085678">
    <property type="component" value="Unplaced"/>
</dbReference>
<dbReference type="PANTHER" id="PTHR24289">
    <property type="entry name" value="STEROID 17-ALPHA-HYDROXYLASE/17,20 LYASE"/>
    <property type="match status" value="1"/>
</dbReference>
<evidence type="ECO:0000256" key="2">
    <source>
        <dbReference type="ARBA" id="ARBA00004174"/>
    </source>
</evidence>
<dbReference type="Pfam" id="PF00067">
    <property type="entry name" value="p450"/>
    <property type="match status" value="1"/>
</dbReference>
<gene>
    <name evidence="17" type="primary">LOC106159336</name>
</gene>
<keyword evidence="11 14" id="KW-0503">Monooxygenase</keyword>
<evidence type="ECO:0000256" key="14">
    <source>
        <dbReference type="RuleBase" id="RU000461"/>
    </source>
</evidence>
<organism evidence="16 17">
    <name type="scientific">Lingula anatina</name>
    <name type="common">Brachiopod</name>
    <name type="synonym">Lingula unguis</name>
    <dbReference type="NCBI Taxonomy" id="7574"/>
    <lineage>
        <taxon>Eukaryota</taxon>
        <taxon>Metazoa</taxon>
        <taxon>Spiralia</taxon>
        <taxon>Lophotrochozoa</taxon>
        <taxon>Brachiopoda</taxon>
        <taxon>Linguliformea</taxon>
        <taxon>Lingulata</taxon>
        <taxon>Lingulida</taxon>
        <taxon>Linguloidea</taxon>
        <taxon>Lingulidae</taxon>
        <taxon>Lingula</taxon>
    </lineage>
</organism>
<sequence length="498" mass="56567">MATVAETWFSVLGLLVLVLCILVAHLKSGRKRWRLPPAPPGLPFLGNILELNRDQKTFILLHKWSKIYGDIFRLQIGSMNAVVLSSYDVVKEALLEKPAHFADRPDTLTGAITSEGGQDITFSNTGPTWKLHRKIANSCLRNFITGQNLEEIVRDRTLQMLDIMGEENAAFDPSTHIKLGVYNIVCGMCFNQRYTFDDPEFKELENTSEQFVDIFGRGLPEDYFPFLKYIPSKASKDLRHAVQSYLNIIEKHWHQHNSTYVEGNQRDIMDLVIEIQREAKKKDDSDILEAFTDTRVIQTIFNLLEGGINVISLQTLWLILHLALHQKAQENIYKEIQEVLGTAVPCGTHRHSMPYTEAALSESLRHGTMPALGLPHTATRDSTLGGFDIPKGTTIIINQWSLHRDQRHWVDPETFRPERFLNADGKFLPKPPGFLPFSTGTRSCIGEPMTRLTMFLQLVMLLQRFQILPPPGESLTLEPADSGIVSMPKPYKIVVKRR</sequence>
<comment type="subcellular location">
    <subcellularLocation>
        <location evidence="3">Endoplasmic reticulum membrane</location>
        <topology evidence="3">Peripheral membrane protein</topology>
    </subcellularLocation>
    <subcellularLocation>
        <location evidence="2">Microsome membrane</location>
        <topology evidence="2">Peripheral membrane protein</topology>
    </subcellularLocation>
</comment>
<reference evidence="17" key="1">
    <citation type="submission" date="2025-08" db="UniProtKB">
        <authorList>
            <consortium name="RefSeq"/>
        </authorList>
    </citation>
    <scope>IDENTIFICATION</scope>
    <source>
        <tissue evidence="17">Gonads</tissue>
    </source>
</reference>
<feature type="transmembrane region" description="Helical" evidence="15">
    <location>
        <begin position="6"/>
        <end position="26"/>
    </location>
</feature>
<dbReference type="InterPro" id="IPR036396">
    <property type="entry name" value="Cyt_P450_sf"/>
</dbReference>
<keyword evidence="15" id="KW-1133">Transmembrane helix</keyword>
<evidence type="ECO:0000256" key="8">
    <source>
        <dbReference type="ARBA" id="ARBA00022848"/>
    </source>
</evidence>
<dbReference type="PRINTS" id="PR00463">
    <property type="entry name" value="EP450I"/>
</dbReference>
<keyword evidence="17" id="KW-0456">Lyase</keyword>
<dbReference type="PRINTS" id="PR00385">
    <property type="entry name" value="P450"/>
</dbReference>
<dbReference type="GeneID" id="106159336"/>
<dbReference type="GO" id="GO:0005506">
    <property type="term" value="F:iron ion binding"/>
    <property type="evidence" value="ECO:0007669"/>
    <property type="project" value="InterPro"/>
</dbReference>
<dbReference type="KEGG" id="lak:106159336"/>
<dbReference type="GO" id="GO:0042446">
    <property type="term" value="P:hormone biosynthetic process"/>
    <property type="evidence" value="ECO:0007669"/>
    <property type="project" value="TreeGrafter"/>
</dbReference>
<evidence type="ECO:0000256" key="13">
    <source>
        <dbReference type="PIRSR" id="PIRSR602401-1"/>
    </source>
</evidence>
<dbReference type="InterPro" id="IPR002401">
    <property type="entry name" value="Cyt_P450_E_grp-I"/>
</dbReference>
<evidence type="ECO:0000256" key="11">
    <source>
        <dbReference type="ARBA" id="ARBA00023033"/>
    </source>
</evidence>
<dbReference type="OrthoDB" id="639466at2759"/>
<dbReference type="GO" id="GO:0020037">
    <property type="term" value="F:heme binding"/>
    <property type="evidence" value="ECO:0007669"/>
    <property type="project" value="InterPro"/>
</dbReference>
<keyword evidence="6 13" id="KW-0479">Metal-binding</keyword>
<dbReference type="SUPFAM" id="SSF48264">
    <property type="entry name" value="Cytochrome P450"/>
    <property type="match status" value="1"/>
</dbReference>
<comment type="similarity">
    <text evidence="4 14">Belongs to the cytochrome P450 family.</text>
</comment>
<keyword evidence="7" id="KW-0256">Endoplasmic reticulum</keyword>
<evidence type="ECO:0000256" key="7">
    <source>
        <dbReference type="ARBA" id="ARBA00022824"/>
    </source>
</evidence>
<dbReference type="InterPro" id="IPR001128">
    <property type="entry name" value="Cyt_P450"/>
</dbReference>
<dbReference type="InParanoid" id="A0A1S3HYF0"/>
<evidence type="ECO:0000256" key="10">
    <source>
        <dbReference type="ARBA" id="ARBA00023004"/>
    </source>
</evidence>
<evidence type="ECO:0000256" key="6">
    <source>
        <dbReference type="ARBA" id="ARBA00022723"/>
    </source>
</evidence>
<keyword evidence="16" id="KW-1185">Reference proteome</keyword>
<evidence type="ECO:0000313" key="17">
    <source>
        <dbReference type="RefSeq" id="XP_013391052.1"/>
    </source>
</evidence>
<keyword evidence="10 13" id="KW-0408">Iron</keyword>
<feature type="binding site" description="axial binding residue" evidence="13">
    <location>
        <position position="444"/>
    </location>
    <ligand>
        <name>heme</name>
        <dbReference type="ChEBI" id="CHEBI:30413"/>
    </ligand>
    <ligandPart>
        <name>Fe</name>
        <dbReference type="ChEBI" id="CHEBI:18248"/>
    </ligandPart>
</feature>
<dbReference type="Gene3D" id="1.10.630.10">
    <property type="entry name" value="Cytochrome P450"/>
    <property type="match status" value="1"/>
</dbReference>
<dbReference type="FunCoup" id="A0A1S3HYF0">
    <property type="interactions" value="77"/>
</dbReference>
<dbReference type="PROSITE" id="PS00086">
    <property type="entry name" value="CYTOCHROME_P450"/>
    <property type="match status" value="1"/>
</dbReference>
<dbReference type="PANTHER" id="PTHR24289:SF20">
    <property type="entry name" value="STEROID 17-ALPHA-HYDROXYLASE_17,20 LYASE"/>
    <property type="match status" value="1"/>
</dbReference>
<dbReference type="InterPro" id="IPR017972">
    <property type="entry name" value="Cyt_P450_CS"/>
</dbReference>
<dbReference type="RefSeq" id="XP_013391052.1">
    <property type="nucleotide sequence ID" value="XM_013535598.1"/>
</dbReference>
<evidence type="ECO:0000256" key="3">
    <source>
        <dbReference type="ARBA" id="ARBA00004406"/>
    </source>
</evidence>
<dbReference type="STRING" id="7574.A0A1S3HYF0"/>
<keyword evidence="15" id="KW-0812">Transmembrane</keyword>
<protein>
    <submittedName>
        <fullName evidence="17">Steroid 17-alpha-hydroxylase/17,20 lyase</fullName>
    </submittedName>
</protein>
<keyword evidence="12 15" id="KW-0472">Membrane</keyword>
<evidence type="ECO:0000256" key="12">
    <source>
        <dbReference type="ARBA" id="ARBA00023136"/>
    </source>
</evidence>
<evidence type="ECO:0000256" key="1">
    <source>
        <dbReference type="ARBA" id="ARBA00001971"/>
    </source>
</evidence>
<dbReference type="GO" id="GO:0004508">
    <property type="term" value="F:steroid 17-alpha-monooxygenase activity"/>
    <property type="evidence" value="ECO:0007669"/>
    <property type="project" value="TreeGrafter"/>
</dbReference>
<evidence type="ECO:0000256" key="15">
    <source>
        <dbReference type="SAM" id="Phobius"/>
    </source>
</evidence>
<evidence type="ECO:0000256" key="4">
    <source>
        <dbReference type="ARBA" id="ARBA00010617"/>
    </source>
</evidence>
<name>A0A1S3HYF0_LINAN</name>
<evidence type="ECO:0000313" key="16">
    <source>
        <dbReference type="Proteomes" id="UP000085678"/>
    </source>
</evidence>
<keyword evidence="9 14" id="KW-0560">Oxidoreductase</keyword>
<keyword evidence="5 13" id="KW-0349">Heme</keyword>
<evidence type="ECO:0000256" key="9">
    <source>
        <dbReference type="ARBA" id="ARBA00023002"/>
    </source>
</evidence>
<comment type="cofactor">
    <cofactor evidence="1 13">
        <name>heme</name>
        <dbReference type="ChEBI" id="CHEBI:30413"/>
    </cofactor>
</comment>
<dbReference type="GO" id="GO:0042448">
    <property type="term" value="P:progesterone metabolic process"/>
    <property type="evidence" value="ECO:0007669"/>
    <property type="project" value="TreeGrafter"/>
</dbReference>
<dbReference type="FunFam" id="1.10.630.10:FF:000238">
    <property type="entry name" value="Cytochrome P450 2A6"/>
    <property type="match status" value="1"/>
</dbReference>
<dbReference type="AlphaFoldDB" id="A0A1S3HYF0"/>
<dbReference type="GO" id="GO:0016829">
    <property type="term" value="F:lyase activity"/>
    <property type="evidence" value="ECO:0007669"/>
    <property type="project" value="UniProtKB-KW"/>
</dbReference>